<evidence type="ECO:0000256" key="1">
    <source>
        <dbReference type="ARBA" id="ARBA00004245"/>
    </source>
</evidence>
<evidence type="ECO:0000256" key="4">
    <source>
        <dbReference type="ARBA" id="ARBA00022737"/>
    </source>
</evidence>
<dbReference type="RefSeq" id="XP_011502845.1">
    <property type="nucleotide sequence ID" value="XM_011504543.1"/>
</dbReference>
<evidence type="ECO:0000256" key="3">
    <source>
        <dbReference type="ARBA" id="ARBA00022553"/>
    </source>
</evidence>
<evidence type="ECO:0000256" key="2">
    <source>
        <dbReference type="ARBA" id="ARBA00022490"/>
    </source>
</evidence>
<feature type="compositionally biased region" description="Low complexity" evidence="7">
    <location>
        <begin position="539"/>
        <end position="550"/>
    </location>
</feature>
<dbReference type="GO" id="GO:0000226">
    <property type="term" value="P:microtubule cytoskeleton organization"/>
    <property type="evidence" value="ECO:0007669"/>
    <property type="project" value="TreeGrafter"/>
</dbReference>
<evidence type="ECO:0000256" key="5">
    <source>
        <dbReference type="ARBA" id="ARBA00023212"/>
    </source>
</evidence>
<accession>A0AAJ7E070</accession>
<keyword evidence="5 6" id="KW-0206">Cytoskeleton</keyword>
<feature type="compositionally biased region" description="Low complexity" evidence="7">
    <location>
        <begin position="237"/>
        <end position="247"/>
    </location>
</feature>
<dbReference type="InterPro" id="IPR001084">
    <property type="entry name" value="MAP_tubulin-bd_rpt"/>
</dbReference>
<organism evidence="8 9">
    <name type="scientific">Ceratosolen solmsi marchali</name>
    <dbReference type="NCBI Taxonomy" id="326594"/>
    <lineage>
        <taxon>Eukaryota</taxon>
        <taxon>Metazoa</taxon>
        <taxon>Ecdysozoa</taxon>
        <taxon>Arthropoda</taxon>
        <taxon>Hexapoda</taxon>
        <taxon>Insecta</taxon>
        <taxon>Pterygota</taxon>
        <taxon>Neoptera</taxon>
        <taxon>Endopterygota</taxon>
        <taxon>Hymenoptera</taxon>
        <taxon>Apocrita</taxon>
        <taxon>Proctotrupomorpha</taxon>
        <taxon>Chalcidoidea</taxon>
        <taxon>Agaonidae</taxon>
        <taxon>Agaoninae</taxon>
        <taxon>Ceratosolen</taxon>
    </lineage>
</organism>
<dbReference type="AlphaFoldDB" id="A0AAJ7E070"/>
<feature type="region of interest" description="Disordered" evidence="7">
    <location>
        <begin position="51"/>
        <end position="97"/>
    </location>
</feature>
<dbReference type="GO" id="GO:0008017">
    <property type="term" value="F:microtubule binding"/>
    <property type="evidence" value="ECO:0007669"/>
    <property type="project" value="InterPro"/>
</dbReference>
<dbReference type="GO" id="GO:0043005">
    <property type="term" value="C:neuron projection"/>
    <property type="evidence" value="ECO:0007669"/>
    <property type="project" value="TreeGrafter"/>
</dbReference>
<feature type="region of interest" description="Disordered" evidence="7">
    <location>
        <begin position="741"/>
        <end position="778"/>
    </location>
</feature>
<feature type="compositionally biased region" description="Low complexity" evidence="7">
    <location>
        <begin position="741"/>
        <end position="759"/>
    </location>
</feature>
<evidence type="ECO:0000256" key="7">
    <source>
        <dbReference type="SAM" id="MobiDB-lite"/>
    </source>
</evidence>
<feature type="compositionally biased region" description="Basic and acidic residues" evidence="7">
    <location>
        <begin position="77"/>
        <end position="91"/>
    </location>
</feature>
<dbReference type="InterPro" id="IPR027324">
    <property type="entry name" value="MAP2/MAP4/Tau"/>
</dbReference>
<feature type="compositionally biased region" description="Acidic residues" evidence="7">
    <location>
        <begin position="391"/>
        <end position="401"/>
    </location>
</feature>
<feature type="region of interest" description="Disordered" evidence="7">
    <location>
        <begin position="716"/>
        <end position="735"/>
    </location>
</feature>
<evidence type="ECO:0000313" key="9">
    <source>
        <dbReference type="RefSeq" id="XP_011502845.1"/>
    </source>
</evidence>
<evidence type="ECO:0000313" key="8">
    <source>
        <dbReference type="Proteomes" id="UP000695007"/>
    </source>
</evidence>
<dbReference type="PROSITE" id="PS00229">
    <property type="entry name" value="TAU_MAP_1"/>
    <property type="match status" value="2"/>
</dbReference>
<dbReference type="Proteomes" id="UP000695007">
    <property type="component" value="Unplaced"/>
</dbReference>
<feature type="region of interest" description="Disordered" evidence="7">
    <location>
        <begin position="496"/>
        <end position="612"/>
    </location>
</feature>
<dbReference type="GO" id="GO:0005874">
    <property type="term" value="C:microtubule"/>
    <property type="evidence" value="ECO:0007669"/>
    <property type="project" value="UniProtKB-KW"/>
</dbReference>
<feature type="compositionally biased region" description="Polar residues" evidence="7">
    <location>
        <begin position="518"/>
        <end position="529"/>
    </location>
</feature>
<feature type="compositionally biased region" description="Basic and acidic residues" evidence="7">
    <location>
        <begin position="718"/>
        <end position="735"/>
    </location>
</feature>
<keyword evidence="6" id="KW-0493">Microtubule</keyword>
<feature type="compositionally biased region" description="Polar residues" evidence="7">
    <location>
        <begin position="256"/>
        <end position="273"/>
    </location>
</feature>
<keyword evidence="8" id="KW-1185">Reference proteome</keyword>
<dbReference type="PANTHER" id="PTHR11501:SF18">
    <property type="entry name" value="MICROTUBULE-ASSOCIATED PROTEIN"/>
    <property type="match status" value="1"/>
</dbReference>
<dbReference type="CTD" id="326116"/>
<keyword evidence="4" id="KW-0677">Repeat</keyword>
<gene>
    <name evidence="9" type="primary">LOC105366194</name>
</gene>
<sequence>MPDEDMQKNPGDPDRTLANLHSPQTGIAMCSILRSSDSFLRFRLSRGQIHGCSRTSENGAREKVQRQPLSRSSELSLDFHSKTRKAKELEKSGSLVSRGRPSATSCLAAAPTDVPLCPGCRISHDPRPYVRVLSCGSVTGKKVKQNPQIPTNLQNHQTQLQSSRLNLISPGLRNLSTTTNSVDGTPPFQYSGGPLSLYHVDGRSQLNPGGQQGQFPPARPYGLPLQRVPSPRNFFFGRPSQSDSSSGGPPPRFIHGQTSSTDQQGQPPLSARLPQSFNQVGFANRPPFQPLSGAASNDLRLPNRGLLQRNNSVGGITTSPRFSHPNFPLGQRQQQQKNGLNYQSRLQFSVDKMVDTDVNQLHRPLSSASLKIDDNDKFNSAFDASSCENDKESEDGEIDEEQQSINNDAFIDIKNYDLELMNSARNNYEIQKKIEFKSLSSKMTDIKLSDFESSAMKVHPLNNQMQRRFKKLKDTHTSLPEVSINKMKENLETAEMQNAENDSGVDETMQQREGPRTNGISELSKQSPDNNKRSSRAGSPVKSPSKSIKILPRTPDAAPLTTVQDKKKVPMNKVQVGAAPSPNLKSVRSKIGSLDNSTYKPGGGKVKIENRKLDFSKAQPKIAAKNDKYIPSGGDKKIQQVKLQWNAKPKIGSLDNAAYKPGGGDKKIETVKLDFKDKAKSKVGSKENAKHVPGGGSVKIETQKIEIKAESKIGSLENVKHKPGGGDKKIFDDKTYLRQNSSNVGSISGSGSQSPIASGTGIDKNGLPISDKNLNQEY</sequence>
<dbReference type="GO" id="GO:0031175">
    <property type="term" value="P:neuron projection development"/>
    <property type="evidence" value="ECO:0007669"/>
    <property type="project" value="TreeGrafter"/>
</dbReference>
<name>A0AAJ7E070_9HYME</name>
<comment type="subcellular location">
    <subcellularLocation>
        <location evidence="1 6">Cytoplasm</location>
        <location evidence="1 6">Cytoskeleton</location>
    </subcellularLocation>
</comment>
<proteinExistence type="predicted"/>
<dbReference type="PROSITE" id="PS51491">
    <property type="entry name" value="TAU_MAP_2"/>
    <property type="match status" value="3"/>
</dbReference>
<feature type="region of interest" description="Disordered" evidence="7">
    <location>
        <begin position="381"/>
        <end position="401"/>
    </location>
</feature>
<feature type="region of interest" description="Disordered" evidence="7">
    <location>
        <begin position="176"/>
        <end position="273"/>
    </location>
</feature>
<dbReference type="Pfam" id="PF00418">
    <property type="entry name" value="Tubulin-binding"/>
    <property type="match status" value="4"/>
</dbReference>
<keyword evidence="2 6" id="KW-0963">Cytoplasm</keyword>
<dbReference type="KEGG" id="csol:105366194"/>
<keyword evidence="3" id="KW-0597">Phosphoprotein</keyword>
<evidence type="ECO:0000256" key="6">
    <source>
        <dbReference type="RuleBase" id="RU000686"/>
    </source>
</evidence>
<protein>
    <recommendedName>
        <fullName evidence="6">Microtubule-associated protein</fullName>
    </recommendedName>
</protein>
<reference evidence="9" key="1">
    <citation type="submission" date="2025-08" db="UniProtKB">
        <authorList>
            <consortium name="RefSeq"/>
        </authorList>
    </citation>
    <scope>IDENTIFICATION</scope>
</reference>
<dbReference type="GeneID" id="105366194"/>
<dbReference type="PANTHER" id="PTHR11501">
    <property type="entry name" value="MICROTUBULE-ASSOCIATED PROTEIN"/>
    <property type="match status" value="1"/>
</dbReference>